<proteinExistence type="predicted"/>
<dbReference type="AlphaFoldDB" id="A0A914I005"/>
<organism evidence="2 3">
    <name type="scientific">Globodera rostochiensis</name>
    <name type="common">Golden nematode worm</name>
    <name type="synonym">Heterodera rostochiensis</name>
    <dbReference type="NCBI Taxonomy" id="31243"/>
    <lineage>
        <taxon>Eukaryota</taxon>
        <taxon>Metazoa</taxon>
        <taxon>Ecdysozoa</taxon>
        <taxon>Nematoda</taxon>
        <taxon>Chromadorea</taxon>
        <taxon>Rhabditida</taxon>
        <taxon>Tylenchina</taxon>
        <taxon>Tylenchomorpha</taxon>
        <taxon>Tylenchoidea</taxon>
        <taxon>Heteroderidae</taxon>
        <taxon>Heteroderinae</taxon>
        <taxon>Globodera</taxon>
    </lineage>
</organism>
<feature type="region of interest" description="Disordered" evidence="1">
    <location>
        <begin position="1"/>
        <end position="20"/>
    </location>
</feature>
<protein>
    <submittedName>
        <fullName evidence="3">Uncharacterized protein</fullName>
    </submittedName>
</protein>
<reference evidence="3" key="1">
    <citation type="submission" date="2022-11" db="UniProtKB">
        <authorList>
            <consortium name="WormBaseParasite"/>
        </authorList>
    </citation>
    <scope>IDENTIFICATION</scope>
</reference>
<dbReference type="Proteomes" id="UP000887572">
    <property type="component" value="Unplaced"/>
</dbReference>
<evidence type="ECO:0000313" key="2">
    <source>
        <dbReference type="Proteomes" id="UP000887572"/>
    </source>
</evidence>
<feature type="compositionally biased region" description="Basic residues" evidence="1">
    <location>
        <begin position="59"/>
        <end position="68"/>
    </location>
</feature>
<feature type="region of interest" description="Disordered" evidence="1">
    <location>
        <begin position="47"/>
        <end position="68"/>
    </location>
</feature>
<name>A0A914I005_GLORO</name>
<accession>A0A914I005</accession>
<evidence type="ECO:0000313" key="3">
    <source>
        <dbReference type="WBParaSite" id="Gr19_v10_g5351.t1"/>
    </source>
</evidence>
<dbReference type="WBParaSite" id="Gr19_v10_g5351.t1">
    <property type="protein sequence ID" value="Gr19_v10_g5351.t1"/>
    <property type="gene ID" value="Gr19_v10_g5351"/>
</dbReference>
<sequence>MNEESQWENKHRQPTTNSSTNLWLTNKCKQHTCDFPVAVVAYHGHQNNSAPANLTWTRTQRKQRQQSS</sequence>
<keyword evidence="2" id="KW-1185">Reference proteome</keyword>
<evidence type="ECO:0000256" key="1">
    <source>
        <dbReference type="SAM" id="MobiDB-lite"/>
    </source>
</evidence>